<dbReference type="PROSITE" id="PS51257">
    <property type="entry name" value="PROKAR_LIPOPROTEIN"/>
    <property type="match status" value="1"/>
</dbReference>
<dbReference type="EMBL" id="JACSPP010000133">
    <property type="protein sequence ID" value="MBD8042155.1"/>
    <property type="molecule type" value="Genomic_DNA"/>
</dbReference>
<feature type="domain" description="Bacterial Ig-like" evidence="1">
    <location>
        <begin position="199"/>
        <end position="304"/>
    </location>
</feature>
<dbReference type="InterPro" id="IPR046878">
    <property type="entry name" value="Big_14"/>
</dbReference>
<name>A0ABR8YD59_9BACT</name>
<proteinExistence type="predicted"/>
<protein>
    <recommendedName>
        <fullName evidence="1">Bacterial Ig-like domain-containing protein</fullName>
    </recommendedName>
</protein>
<dbReference type="Pfam" id="PF20251">
    <property type="entry name" value="Big_14"/>
    <property type="match status" value="1"/>
</dbReference>
<keyword evidence="3" id="KW-1185">Reference proteome</keyword>
<comment type="caution">
    <text evidence="2">The sequence shown here is derived from an EMBL/GenBank/DDBJ whole genome shotgun (WGS) entry which is preliminary data.</text>
</comment>
<evidence type="ECO:0000313" key="2">
    <source>
        <dbReference type="EMBL" id="MBD8042155.1"/>
    </source>
</evidence>
<evidence type="ECO:0000259" key="1">
    <source>
        <dbReference type="Pfam" id="PF20251"/>
    </source>
</evidence>
<sequence>MRVNTLIWFVLLVLTGCGGRQMRGIDSSDTLVVKSSPVEKQATGMDMLYRLYKVYGISGDLASDPYCPPFLKGVYYANGMLVFQVEGDTVAIRQTLEQKTGSSAFHLELTGDSLFSQKDLIVLQRKVRQRLALPENTDVNANVVGYGVGAHHLSINLIVNTSESQQAFRKKIIDSPALQFSGGRMDEPCTKEGISGTLGVHLKTTSPSFSVQSETVTFILSNESGTNIHYGADYSLAYEREGQWYHLPINPNVISIGYVLCPGKTEKLTAHLYPDVHPNNPGRYRYFKEITIGDNREKILLMAEFRLED</sequence>
<reference evidence="2 3" key="1">
    <citation type="submission" date="2020-08" db="EMBL/GenBank/DDBJ databases">
        <title>A Genomic Blueprint of the Chicken Gut Microbiome.</title>
        <authorList>
            <person name="Gilroy R."/>
            <person name="Ravi A."/>
            <person name="Getino M."/>
            <person name="Pursley I."/>
            <person name="Horton D.L."/>
            <person name="Alikhan N.-F."/>
            <person name="Baker D."/>
            <person name="Gharbi K."/>
            <person name="Hall N."/>
            <person name="Watson M."/>
            <person name="Adriaenssens E.M."/>
            <person name="Foster-Nyarko E."/>
            <person name="Jarju S."/>
            <person name="Secka A."/>
            <person name="Antonio M."/>
            <person name="Oren A."/>
            <person name="Chaudhuri R."/>
            <person name="La Ragione R.M."/>
            <person name="Hildebrand F."/>
            <person name="Pallen M.J."/>
        </authorList>
    </citation>
    <scope>NUCLEOTIDE SEQUENCE [LARGE SCALE GENOMIC DNA]</scope>
    <source>
        <strain evidence="2 3">Sa1CVN1</strain>
    </source>
</reference>
<accession>A0ABR8YD59</accession>
<evidence type="ECO:0000313" key="3">
    <source>
        <dbReference type="Proteomes" id="UP000620874"/>
    </source>
</evidence>
<dbReference type="Proteomes" id="UP000620874">
    <property type="component" value="Unassembled WGS sequence"/>
</dbReference>
<gene>
    <name evidence="2" type="ORF">H9625_17340</name>
</gene>
<organism evidence="2 3">
    <name type="scientific">Phocaeicola intestinalis</name>
    <dbReference type="NCBI Taxonomy" id="2762212"/>
    <lineage>
        <taxon>Bacteria</taxon>
        <taxon>Pseudomonadati</taxon>
        <taxon>Bacteroidota</taxon>
        <taxon>Bacteroidia</taxon>
        <taxon>Bacteroidales</taxon>
        <taxon>Bacteroidaceae</taxon>
        <taxon>Phocaeicola</taxon>
    </lineage>
</organism>